<accession>A0A644XSK9</accession>
<protein>
    <recommendedName>
        <fullName evidence="1">SLH domain-containing protein</fullName>
    </recommendedName>
</protein>
<feature type="domain" description="SLH" evidence="1">
    <location>
        <begin position="81"/>
        <end position="144"/>
    </location>
</feature>
<feature type="domain" description="SLH" evidence="1">
    <location>
        <begin position="17"/>
        <end position="80"/>
    </location>
</feature>
<evidence type="ECO:0000259" key="1">
    <source>
        <dbReference type="PROSITE" id="PS51272"/>
    </source>
</evidence>
<proteinExistence type="predicted"/>
<reference evidence="2" key="1">
    <citation type="submission" date="2019-08" db="EMBL/GenBank/DDBJ databases">
        <authorList>
            <person name="Kucharzyk K."/>
            <person name="Murdoch R.W."/>
            <person name="Higgins S."/>
            <person name="Loffler F."/>
        </authorList>
    </citation>
    <scope>NUCLEOTIDE SEQUENCE</scope>
</reference>
<name>A0A644XSK9_9ZZZZ</name>
<dbReference type="PROSITE" id="PS51272">
    <property type="entry name" value="SLH"/>
    <property type="match status" value="2"/>
</dbReference>
<comment type="caution">
    <text evidence="2">The sequence shown here is derived from an EMBL/GenBank/DDBJ whole genome shotgun (WGS) entry which is preliminary data.</text>
</comment>
<dbReference type="Pfam" id="PF00395">
    <property type="entry name" value="SLH"/>
    <property type="match status" value="2"/>
</dbReference>
<gene>
    <name evidence="2" type="ORF">SDC9_65315</name>
</gene>
<dbReference type="InterPro" id="IPR001119">
    <property type="entry name" value="SLH_dom"/>
</dbReference>
<evidence type="ECO:0000313" key="2">
    <source>
        <dbReference type="EMBL" id="MPM18897.1"/>
    </source>
</evidence>
<organism evidence="2">
    <name type="scientific">bioreactor metagenome</name>
    <dbReference type="NCBI Taxonomy" id="1076179"/>
    <lineage>
        <taxon>unclassified sequences</taxon>
        <taxon>metagenomes</taxon>
        <taxon>ecological metagenomes</taxon>
    </lineage>
</organism>
<dbReference type="EMBL" id="VSSQ01003073">
    <property type="protein sequence ID" value="MPM18897.1"/>
    <property type="molecule type" value="Genomic_DNA"/>
</dbReference>
<dbReference type="AlphaFoldDB" id="A0A644XSK9"/>
<sequence length="625" mass="65123">MKKRILCLIMAVFLLPGLIAVPAGAAVSEDSGEVQTIRALGIMTGDSAGNLNLGGNVTRAQFAKMLVNASSYKDSVGDGEGVSLFKDVNSTHWASQYIKIAVNEGWMTGYTDGTFRPSQSITLEQACATVLRLLGYDSSSLAGSFPSAQLSKASSLGLRDQISLGKGEYMTRSDCVYLFYNTLTAQTSDAKTYAVTLGYTVTNGNVDYAAVVSANLSGPYVATGGGQPLELPFASSAASVYRNGAASALSAVQQYDVYYYNAGMQTVWIYTDRAGGTITALLPSAAAPTSVTLGATTYTVGTATAAYKLSSMGGFKVGDTALLLLGMNGEVVDVVNGSAADTVYYGVVTAVANASSSGSSAGTEVRVSVACTDGVVHTFSVSQRGAYTVGSLVSASMTDSGASISQLTAKTLSGAVNQAGSKLGDKLFAGDVQILDTASNGAWAKIYPSRLAGYTLSTDDVRYYVTNTSGEITHLLLDDATGDTWSYYYLTSVPEKENGTLSGSYSGLKSGSSVTLDNNGKTFGVDAGGVGVQFNSDGEIKSMRQLLSVTLDSLSSVSAMGGNTTYKLDSGVQVYLRKRDASYVLNYYQVDLGSVNASDYKLTGWVDNFGNTAGKQVRVIIAEEK</sequence>